<organism evidence="1 2">
    <name type="scientific">Stephania cephalantha</name>
    <dbReference type="NCBI Taxonomy" id="152367"/>
    <lineage>
        <taxon>Eukaryota</taxon>
        <taxon>Viridiplantae</taxon>
        <taxon>Streptophyta</taxon>
        <taxon>Embryophyta</taxon>
        <taxon>Tracheophyta</taxon>
        <taxon>Spermatophyta</taxon>
        <taxon>Magnoliopsida</taxon>
        <taxon>Ranunculales</taxon>
        <taxon>Menispermaceae</taxon>
        <taxon>Menispermoideae</taxon>
        <taxon>Cissampelideae</taxon>
        <taxon>Stephania</taxon>
    </lineage>
</organism>
<accession>A0AAP0EXZ7</accession>
<evidence type="ECO:0000313" key="1">
    <source>
        <dbReference type="EMBL" id="KAK9101389.1"/>
    </source>
</evidence>
<comment type="caution">
    <text evidence="1">The sequence shown here is derived from an EMBL/GenBank/DDBJ whole genome shotgun (WGS) entry which is preliminary data.</text>
</comment>
<proteinExistence type="predicted"/>
<evidence type="ECO:0000313" key="2">
    <source>
        <dbReference type="Proteomes" id="UP001419268"/>
    </source>
</evidence>
<dbReference type="Proteomes" id="UP001419268">
    <property type="component" value="Unassembled WGS sequence"/>
</dbReference>
<protein>
    <submittedName>
        <fullName evidence="1">Uncharacterized protein</fullName>
    </submittedName>
</protein>
<gene>
    <name evidence="1" type="ORF">Scep_024819</name>
</gene>
<keyword evidence="2" id="KW-1185">Reference proteome</keyword>
<name>A0AAP0EXZ7_9MAGN</name>
<sequence length="75" mass="8618">MGRINDKKLRDFRDGTPVDILLNRSSLPKTTFKAKSDLNHEADSKSWLGRNLEEVLERRKAELVIGVWGGRVNRI</sequence>
<dbReference type="EMBL" id="JBBNAG010000010">
    <property type="protein sequence ID" value="KAK9101389.1"/>
    <property type="molecule type" value="Genomic_DNA"/>
</dbReference>
<dbReference type="AlphaFoldDB" id="A0AAP0EXZ7"/>
<reference evidence="1 2" key="1">
    <citation type="submission" date="2024-01" db="EMBL/GenBank/DDBJ databases">
        <title>Genome assemblies of Stephania.</title>
        <authorList>
            <person name="Yang L."/>
        </authorList>
    </citation>
    <scope>NUCLEOTIDE SEQUENCE [LARGE SCALE GENOMIC DNA]</scope>
    <source>
        <strain evidence="1">JXDWG</strain>
        <tissue evidence="1">Leaf</tissue>
    </source>
</reference>